<feature type="region of interest" description="Disordered" evidence="1">
    <location>
        <begin position="692"/>
        <end position="761"/>
    </location>
</feature>
<dbReference type="Gene3D" id="2.120.10.80">
    <property type="entry name" value="Kelch-type beta propeller"/>
    <property type="match status" value="1"/>
</dbReference>
<proteinExistence type="predicted"/>
<gene>
    <name evidence="3" type="ORF">L249_4374</name>
</gene>
<feature type="transmembrane region" description="Helical" evidence="2">
    <location>
        <begin position="534"/>
        <end position="553"/>
    </location>
</feature>
<evidence type="ECO:0000256" key="2">
    <source>
        <dbReference type="SAM" id="Phobius"/>
    </source>
</evidence>
<feature type="region of interest" description="Disordered" evidence="1">
    <location>
        <begin position="655"/>
        <end position="680"/>
    </location>
</feature>
<keyword evidence="2" id="KW-0812">Transmembrane</keyword>
<organism evidence="3 4">
    <name type="scientific">Ophiocordyceps polyrhachis-furcata BCC 54312</name>
    <dbReference type="NCBI Taxonomy" id="1330021"/>
    <lineage>
        <taxon>Eukaryota</taxon>
        <taxon>Fungi</taxon>
        <taxon>Dikarya</taxon>
        <taxon>Ascomycota</taxon>
        <taxon>Pezizomycotina</taxon>
        <taxon>Sordariomycetes</taxon>
        <taxon>Hypocreomycetidae</taxon>
        <taxon>Hypocreales</taxon>
        <taxon>Ophiocordycipitaceae</taxon>
        <taxon>Ophiocordyceps</taxon>
    </lineage>
</organism>
<evidence type="ECO:0000256" key="1">
    <source>
        <dbReference type="SAM" id="MobiDB-lite"/>
    </source>
</evidence>
<dbReference type="InterPro" id="IPR015915">
    <property type="entry name" value="Kelch-typ_b-propeller"/>
</dbReference>
<comment type="caution">
    <text evidence="3">The sequence shown here is derived from an EMBL/GenBank/DDBJ whole genome shotgun (WGS) entry which is preliminary data.</text>
</comment>
<dbReference type="OrthoDB" id="10251809at2759"/>
<protein>
    <recommendedName>
        <fullName evidence="5">Kelch repeat protein</fullName>
    </recommendedName>
</protein>
<accession>A0A367L7F5</accession>
<dbReference type="SUPFAM" id="SSF50965">
    <property type="entry name" value="Galactose oxidase, central domain"/>
    <property type="match status" value="1"/>
</dbReference>
<dbReference type="InterPro" id="IPR011043">
    <property type="entry name" value="Gal_Oxase/kelch_b-propeller"/>
</dbReference>
<dbReference type="STRING" id="1330021.A0A367L7F5"/>
<evidence type="ECO:0000313" key="4">
    <source>
        <dbReference type="Proteomes" id="UP000253664"/>
    </source>
</evidence>
<dbReference type="PANTHER" id="PTHR23244">
    <property type="entry name" value="KELCH REPEAT DOMAIN"/>
    <property type="match status" value="1"/>
</dbReference>
<reference evidence="3 4" key="1">
    <citation type="journal article" date="2015" name="BMC Genomics">
        <title>Insights from the genome of Ophiocordyceps polyrhachis-furcata to pathogenicity and host specificity in insect fungi.</title>
        <authorList>
            <person name="Wichadakul D."/>
            <person name="Kobmoo N."/>
            <person name="Ingsriswang S."/>
            <person name="Tangphatsornruang S."/>
            <person name="Chantasingh D."/>
            <person name="Luangsa-ard J.J."/>
            <person name="Eurwilaichitr L."/>
        </authorList>
    </citation>
    <scope>NUCLEOTIDE SEQUENCE [LARGE SCALE GENOMIC DNA]</scope>
    <source>
        <strain evidence="3 4">BCC 54312</strain>
    </source>
</reference>
<name>A0A367L7F5_9HYPO</name>
<feature type="compositionally biased region" description="Basic and acidic residues" evidence="1">
    <location>
        <begin position="749"/>
        <end position="761"/>
    </location>
</feature>
<dbReference type="AlphaFoldDB" id="A0A367L7F5"/>
<keyword evidence="2" id="KW-1133">Transmembrane helix</keyword>
<feature type="region of interest" description="Disordered" evidence="1">
    <location>
        <begin position="582"/>
        <end position="621"/>
    </location>
</feature>
<feature type="compositionally biased region" description="Low complexity" evidence="1">
    <location>
        <begin position="589"/>
        <end position="599"/>
    </location>
</feature>
<dbReference type="EMBL" id="LKCN02000012">
    <property type="protein sequence ID" value="RCI10356.1"/>
    <property type="molecule type" value="Genomic_DNA"/>
</dbReference>
<dbReference type="PANTHER" id="PTHR23244:SF471">
    <property type="entry name" value="GUANINE NUCLEOTIDE-BINDING PROTEIN SUBUNIT BETA 1-RELATED"/>
    <property type="match status" value="1"/>
</dbReference>
<keyword evidence="2" id="KW-0472">Membrane</keyword>
<evidence type="ECO:0000313" key="3">
    <source>
        <dbReference type="EMBL" id="RCI10356.1"/>
    </source>
</evidence>
<keyword evidence="4" id="KW-1185">Reference proteome</keyword>
<sequence>MRPHGFLFMGFVAAQFSNWLHHQVNTSICYWKQPRAAIIRDTVYLDGGEIWWTPGLDTGELAAPSNQGSFASTLSSPVRVTDEEETGNFQGIVLTYNLTEPFNPSSNITGLLLKRQLVKANGISSSPNAYDGAMLANDNEFFLYGGTMLRNDDLYRQPAADAVLEYQAFKSGVDKPLLREGFREAILDEGVTRYLAFGASASAPSENKAWHFSGLASPSKGPIFSNPSVNGSTRAMNVSETLITLDMSVELSEKWTNATLPSSVKGRSNAEMVWVPVGKQGILVVLGGVVYPEWASVIHQSEDGAASMRESPSFMSLIDIYDVAADRWYKQPTTGGPGTRTRGCAVVAPAADRSSFNIYYYGGFDGIHPLNPFYDDVWVLSLPSFTWTLLNEGTAIHARAGHRCFLPYPDQMMVFGGYAAEPGDLPSCLDKGPVVVFNITSGEWMDSYDPMKHGDYGVHEKVRASIGGSANGGATAMAPVPSGWSSPDLAHVFGEKYDTRKIKKYWPYRTTALAGRVELPAAQEENNGSDHKRVIIPAVLVPLVFLAGLGIIARRCWNRRRRSRAGSSADSEAAMRIRSWVRGQAAGKSSTATSSSAVSPEPDMVSATPLSRDGGVRPSAHHEMADTQLAELADTSPPVELYDTGLTPIDVIQKHTSLGPSNRPRPPSDPSHSSICDNSSFVSQTSGAAYMDSPILGGGSSSPLEGCGRPKAGSDSRRAGALPSMTEESLSPLEAGESPIIPPVAKRSVFRENVGDDGSSR</sequence>
<dbReference type="Proteomes" id="UP000253664">
    <property type="component" value="Unassembled WGS sequence"/>
</dbReference>
<evidence type="ECO:0008006" key="5">
    <source>
        <dbReference type="Google" id="ProtNLM"/>
    </source>
</evidence>